<evidence type="ECO:0000313" key="1">
    <source>
        <dbReference type="EMBL" id="KAL2801560.1"/>
    </source>
</evidence>
<gene>
    <name evidence="1" type="ORF">BJX63DRAFT_442490</name>
</gene>
<protein>
    <submittedName>
        <fullName evidence="1">Uncharacterized protein</fullName>
    </submittedName>
</protein>
<organism evidence="1 2">
    <name type="scientific">Aspergillus granulosus</name>
    <dbReference type="NCBI Taxonomy" id="176169"/>
    <lineage>
        <taxon>Eukaryota</taxon>
        <taxon>Fungi</taxon>
        <taxon>Dikarya</taxon>
        <taxon>Ascomycota</taxon>
        <taxon>Pezizomycotina</taxon>
        <taxon>Eurotiomycetes</taxon>
        <taxon>Eurotiomycetidae</taxon>
        <taxon>Eurotiales</taxon>
        <taxon>Aspergillaceae</taxon>
        <taxon>Aspergillus</taxon>
        <taxon>Aspergillus subgen. Nidulantes</taxon>
    </lineage>
</organism>
<dbReference type="Proteomes" id="UP001610334">
    <property type="component" value="Unassembled WGS sequence"/>
</dbReference>
<reference evidence="1 2" key="1">
    <citation type="submission" date="2024-07" db="EMBL/GenBank/DDBJ databases">
        <title>Section-level genome sequencing and comparative genomics of Aspergillus sections Usti and Cavernicolus.</title>
        <authorList>
            <consortium name="Lawrence Berkeley National Laboratory"/>
            <person name="Nybo J.L."/>
            <person name="Vesth T.C."/>
            <person name="Theobald S."/>
            <person name="Frisvad J.C."/>
            <person name="Larsen T.O."/>
            <person name="Kjaerboelling I."/>
            <person name="Rothschild-Mancinelli K."/>
            <person name="Lyhne E.K."/>
            <person name="Kogle M.E."/>
            <person name="Barry K."/>
            <person name="Clum A."/>
            <person name="Na H."/>
            <person name="Ledsgaard L."/>
            <person name="Lin J."/>
            <person name="Lipzen A."/>
            <person name="Kuo A."/>
            <person name="Riley R."/>
            <person name="Mondo S."/>
            <person name="Labutti K."/>
            <person name="Haridas S."/>
            <person name="Pangalinan J."/>
            <person name="Salamov A.A."/>
            <person name="Simmons B.A."/>
            <person name="Magnuson J.K."/>
            <person name="Chen J."/>
            <person name="Drula E."/>
            <person name="Henrissat B."/>
            <person name="Wiebenga A."/>
            <person name="Lubbers R.J."/>
            <person name="Gomes A.C."/>
            <person name="Makela M.R."/>
            <person name="Stajich J."/>
            <person name="Grigoriev I.V."/>
            <person name="Mortensen U.H."/>
            <person name="De Vries R.P."/>
            <person name="Baker S.E."/>
            <person name="Andersen M.R."/>
        </authorList>
    </citation>
    <scope>NUCLEOTIDE SEQUENCE [LARGE SCALE GENOMIC DNA]</scope>
    <source>
        <strain evidence="1 2">CBS 588.65</strain>
    </source>
</reference>
<accession>A0ABR4GR56</accession>
<keyword evidence="2" id="KW-1185">Reference proteome</keyword>
<name>A0ABR4GR56_9EURO</name>
<evidence type="ECO:0000313" key="2">
    <source>
        <dbReference type="Proteomes" id="UP001610334"/>
    </source>
</evidence>
<sequence length="142" mass="15901">MASEQEPVRAGFVVAITEKETKEDEQRQLMVTQLPNVYSLPDDVVIQPEAFPPIHWGFGPVKVDGYVNTSTVAIRVQVSVFGAKILNITADLKRGVCANINLALANGQICFYLKNGKEVWIRLQLKVKWDGSFNKEERLLSL</sequence>
<comment type="caution">
    <text evidence="1">The sequence shown here is derived from an EMBL/GenBank/DDBJ whole genome shotgun (WGS) entry which is preliminary data.</text>
</comment>
<dbReference type="EMBL" id="JBFXLT010000323">
    <property type="protein sequence ID" value="KAL2801560.1"/>
    <property type="molecule type" value="Genomic_DNA"/>
</dbReference>
<proteinExistence type="predicted"/>